<evidence type="ECO:0000256" key="5">
    <source>
        <dbReference type="ARBA" id="ARBA00022989"/>
    </source>
</evidence>
<dbReference type="InterPro" id="IPR011014">
    <property type="entry name" value="MscS_channel_TM-2"/>
</dbReference>
<accession>A0A1H4APA0</accession>
<evidence type="ECO:0000313" key="11">
    <source>
        <dbReference type="Proteomes" id="UP000198820"/>
    </source>
</evidence>
<feature type="domain" description="Mechanosensitive ion channel MscS" evidence="8">
    <location>
        <begin position="107"/>
        <end position="172"/>
    </location>
</feature>
<dbReference type="STRING" id="908615.SAMN05421540_105103"/>
<gene>
    <name evidence="10" type="ORF">SAMN05421540_105103</name>
</gene>
<evidence type="ECO:0000313" key="10">
    <source>
        <dbReference type="EMBL" id="SEA37723.1"/>
    </source>
</evidence>
<evidence type="ECO:0000256" key="3">
    <source>
        <dbReference type="ARBA" id="ARBA00022475"/>
    </source>
</evidence>
<keyword evidence="11" id="KW-1185">Reference proteome</keyword>
<dbReference type="SUPFAM" id="SSF50182">
    <property type="entry name" value="Sm-like ribonucleoproteins"/>
    <property type="match status" value="1"/>
</dbReference>
<dbReference type="Pfam" id="PF05552">
    <property type="entry name" value="MS_channel_1st_1"/>
    <property type="match status" value="1"/>
</dbReference>
<feature type="transmembrane region" description="Helical" evidence="7">
    <location>
        <begin position="90"/>
        <end position="120"/>
    </location>
</feature>
<dbReference type="AlphaFoldDB" id="A0A1H4APA0"/>
<evidence type="ECO:0000256" key="6">
    <source>
        <dbReference type="ARBA" id="ARBA00023136"/>
    </source>
</evidence>
<keyword evidence="3" id="KW-1003">Cell membrane</keyword>
<dbReference type="Pfam" id="PF00924">
    <property type="entry name" value="MS_channel_2nd"/>
    <property type="match status" value="1"/>
</dbReference>
<dbReference type="GO" id="GO:0008381">
    <property type="term" value="F:mechanosensitive monoatomic ion channel activity"/>
    <property type="evidence" value="ECO:0007669"/>
    <property type="project" value="InterPro"/>
</dbReference>
<dbReference type="RefSeq" id="WP_093243867.1">
    <property type="nucleotide sequence ID" value="NZ_FNQF01000005.1"/>
</dbReference>
<evidence type="ECO:0000256" key="7">
    <source>
        <dbReference type="SAM" id="Phobius"/>
    </source>
</evidence>
<organism evidence="10 11">
    <name type="scientific">Psychroflexus halocasei</name>
    <dbReference type="NCBI Taxonomy" id="908615"/>
    <lineage>
        <taxon>Bacteria</taxon>
        <taxon>Pseudomonadati</taxon>
        <taxon>Bacteroidota</taxon>
        <taxon>Flavobacteriia</taxon>
        <taxon>Flavobacteriales</taxon>
        <taxon>Flavobacteriaceae</taxon>
        <taxon>Psychroflexus</taxon>
    </lineage>
</organism>
<evidence type="ECO:0000259" key="9">
    <source>
        <dbReference type="Pfam" id="PF21082"/>
    </source>
</evidence>
<keyword evidence="6 7" id="KW-0472">Membrane</keyword>
<dbReference type="EMBL" id="FNQF01000005">
    <property type="protein sequence ID" value="SEA37723.1"/>
    <property type="molecule type" value="Genomic_DNA"/>
</dbReference>
<proteinExistence type="inferred from homology"/>
<feature type="transmembrane region" description="Helical" evidence="7">
    <location>
        <begin position="61"/>
        <end position="84"/>
    </location>
</feature>
<dbReference type="Pfam" id="PF21082">
    <property type="entry name" value="MS_channel_3rd"/>
    <property type="match status" value="1"/>
</dbReference>
<feature type="transmembrane region" description="Helical" evidence="7">
    <location>
        <begin position="20"/>
        <end position="41"/>
    </location>
</feature>
<evidence type="ECO:0000259" key="8">
    <source>
        <dbReference type="Pfam" id="PF00924"/>
    </source>
</evidence>
<feature type="domain" description="Mechanosensitive ion channel MscS C-terminal" evidence="9">
    <location>
        <begin position="179"/>
        <end position="261"/>
    </location>
</feature>
<dbReference type="InterPro" id="IPR010920">
    <property type="entry name" value="LSM_dom_sf"/>
</dbReference>
<evidence type="ECO:0000256" key="1">
    <source>
        <dbReference type="ARBA" id="ARBA00004651"/>
    </source>
</evidence>
<keyword evidence="4 7" id="KW-0812">Transmembrane</keyword>
<comment type="similarity">
    <text evidence="2">Belongs to the MscS (TC 1.A.23) family.</text>
</comment>
<comment type="subcellular location">
    <subcellularLocation>
        <location evidence="1">Cell membrane</location>
        <topology evidence="1">Multi-pass membrane protein</topology>
    </subcellularLocation>
</comment>
<evidence type="ECO:0000256" key="4">
    <source>
        <dbReference type="ARBA" id="ARBA00022692"/>
    </source>
</evidence>
<evidence type="ECO:0000256" key="2">
    <source>
        <dbReference type="ARBA" id="ARBA00008017"/>
    </source>
</evidence>
<dbReference type="Gene3D" id="3.30.70.100">
    <property type="match status" value="1"/>
</dbReference>
<dbReference type="InterPro" id="IPR008910">
    <property type="entry name" value="MSC_TM_helix"/>
</dbReference>
<dbReference type="GO" id="GO:0005886">
    <property type="term" value="C:plasma membrane"/>
    <property type="evidence" value="ECO:0007669"/>
    <property type="project" value="UniProtKB-SubCell"/>
</dbReference>
<dbReference type="Proteomes" id="UP000198820">
    <property type="component" value="Unassembled WGS sequence"/>
</dbReference>
<keyword evidence="5 7" id="KW-1133">Transmembrane helix</keyword>
<dbReference type="PANTHER" id="PTHR30221">
    <property type="entry name" value="SMALL-CONDUCTANCE MECHANOSENSITIVE CHANNEL"/>
    <property type="match status" value="1"/>
</dbReference>
<dbReference type="Gene3D" id="2.30.30.60">
    <property type="match status" value="1"/>
</dbReference>
<dbReference type="InterPro" id="IPR049278">
    <property type="entry name" value="MS_channel_C"/>
</dbReference>
<dbReference type="PANTHER" id="PTHR30221:SF1">
    <property type="entry name" value="SMALL-CONDUCTANCE MECHANOSENSITIVE CHANNEL"/>
    <property type="match status" value="1"/>
</dbReference>
<dbReference type="SUPFAM" id="SSF82861">
    <property type="entry name" value="Mechanosensitive channel protein MscS (YggB), transmembrane region"/>
    <property type="match status" value="1"/>
</dbReference>
<dbReference type="InterPro" id="IPR006685">
    <property type="entry name" value="MscS_channel_2nd"/>
</dbReference>
<name>A0A1H4APA0_9FLAO</name>
<dbReference type="Gene3D" id="1.10.287.1260">
    <property type="match status" value="1"/>
</dbReference>
<protein>
    <submittedName>
        <fullName evidence="10">Small conductance mechanosensitive channel</fullName>
    </submittedName>
</protein>
<dbReference type="InterPro" id="IPR045275">
    <property type="entry name" value="MscS_archaea/bacteria_type"/>
</dbReference>
<reference evidence="10 11" key="1">
    <citation type="submission" date="2016-10" db="EMBL/GenBank/DDBJ databases">
        <authorList>
            <person name="de Groot N.N."/>
        </authorList>
    </citation>
    <scope>NUCLEOTIDE SEQUENCE [LARGE SCALE GENOMIC DNA]</scope>
    <source>
        <strain evidence="10 11">DSM 23581</strain>
    </source>
</reference>
<sequence length="284" mass="32382">MDQEFWLHLKDDFIDLLLYIGPRIIYAIIAFVIGLFVIKLLMRSLRQLLKKSKTELSLQTFIESLSVFLLWGVLIFIIGSIIGIKASSFFAIFGAAGIAIGLALQGSLSNFAGGVLILVFKPFKVGDLIEVNGVLGFVQQIDILYTRVKTYDGRIVTMPNGNLSNSDVDNRSMNPYRRVELDLKFHYSEDMGRIREILLRTLSKHPDILKDPAPDAWLDKIGEYQLVITARCWTKSEVFWDVYWDQLEAVKKALDEEGIEIPIPKQKIEANQFQTEIVSHEKQK</sequence>
<dbReference type="InterPro" id="IPR023408">
    <property type="entry name" value="MscS_beta-dom_sf"/>
</dbReference>
<dbReference type="InterPro" id="IPR011066">
    <property type="entry name" value="MscS_channel_C_sf"/>
</dbReference>
<dbReference type="SUPFAM" id="SSF82689">
    <property type="entry name" value="Mechanosensitive channel protein MscS (YggB), C-terminal domain"/>
    <property type="match status" value="1"/>
</dbReference>